<keyword evidence="2" id="KW-1185">Reference proteome</keyword>
<protein>
    <submittedName>
        <fullName evidence="1">Uncharacterized protein</fullName>
    </submittedName>
</protein>
<sequence>MKCRISTELVEKFTELGGHKCDSPADVGKGRTVSVCVCYKESIANPGLLLKLLLKEMPAQSSSSIITLKQLKFGFEQRGIEMQADYCGIYACHSCYFSVEVMFCIIL</sequence>
<comment type="caution">
    <text evidence="1">The sequence shown here is derived from an EMBL/GenBank/DDBJ whole genome shotgun (WGS) entry which is preliminary data.</text>
</comment>
<organism evidence="1 2">
    <name type="scientific">Arabidopsis suecica</name>
    <name type="common">Swedish thale-cress</name>
    <name type="synonym">Cardaminopsis suecica</name>
    <dbReference type="NCBI Taxonomy" id="45249"/>
    <lineage>
        <taxon>Eukaryota</taxon>
        <taxon>Viridiplantae</taxon>
        <taxon>Streptophyta</taxon>
        <taxon>Embryophyta</taxon>
        <taxon>Tracheophyta</taxon>
        <taxon>Spermatophyta</taxon>
        <taxon>Magnoliopsida</taxon>
        <taxon>eudicotyledons</taxon>
        <taxon>Gunneridae</taxon>
        <taxon>Pentapetalae</taxon>
        <taxon>rosids</taxon>
        <taxon>malvids</taxon>
        <taxon>Brassicales</taxon>
        <taxon>Brassicaceae</taxon>
        <taxon>Camelineae</taxon>
        <taxon>Arabidopsis</taxon>
    </lineage>
</organism>
<dbReference type="AlphaFoldDB" id="A0A8T2BL40"/>
<evidence type="ECO:0000313" key="2">
    <source>
        <dbReference type="Proteomes" id="UP000694251"/>
    </source>
</evidence>
<accession>A0A8T2BL40</accession>
<reference evidence="1 2" key="1">
    <citation type="submission" date="2020-12" db="EMBL/GenBank/DDBJ databases">
        <title>Concerted genomic and epigenomic changes stabilize Arabidopsis allopolyploids.</title>
        <authorList>
            <person name="Chen Z."/>
        </authorList>
    </citation>
    <scope>NUCLEOTIDE SEQUENCE [LARGE SCALE GENOMIC DNA]</scope>
    <source>
        <strain evidence="1">As9502</strain>
        <tissue evidence="1">Leaf</tissue>
    </source>
</reference>
<evidence type="ECO:0000313" key="1">
    <source>
        <dbReference type="EMBL" id="KAG7588158.1"/>
    </source>
</evidence>
<dbReference type="EMBL" id="JAEFBJ010000007">
    <property type="protein sequence ID" value="KAG7588158.1"/>
    <property type="molecule type" value="Genomic_DNA"/>
</dbReference>
<gene>
    <name evidence="1" type="ORF">ISN44_As07g005030</name>
</gene>
<name>A0A8T2BL40_ARASU</name>
<dbReference type="Proteomes" id="UP000694251">
    <property type="component" value="Chromosome 7"/>
</dbReference>
<proteinExistence type="predicted"/>